<dbReference type="InterPro" id="IPR029045">
    <property type="entry name" value="ClpP/crotonase-like_dom_sf"/>
</dbReference>
<dbReference type="CDD" id="cd06558">
    <property type="entry name" value="crotonase-like"/>
    <property type="match status" value="1"/>
</dbReference>
<keyword evidence="3" id="KW-1185">Reference proteome</keyword>
<dbReference type="PANTHER" id="PTHR43459:SF1">
    <property type="entry name" value="EG:BACN32G11.4 PROTEIN"/>
    <property type="match status" value="1"/>
</dbReference>
<dbReference type="RefSeq" id="WP_166659802.1">
    <property type="nucleotide sequence ID" value="NZ_BAABHR010000053.1"/>
</dbReference>
<reference evidence="2 3" key="1">
    <citation type="submission" date="2019-03" db="EMBL/GenBank/DDBJ databases">
        <title>Genomic Encyclopedia of Type Strains, Phase IV (KMG-IV): sequencing the most valuable type-strain genomes for metagenomic binning, comparative biology and taxonomic classification.</title>
        <authorList>
            <person name="Goeker M."/>
        </authorList>
    </citation>
    <scope>NUCLEOTIDE SEQUENCE [LARGE SCALE GENOMIC DNA]</scope>
    <source>
        <strain evidence="2 3">DSM 45775</strain>
    </source>
</reference>
<dbReference type="Gene3D" id="1.10.12.10">
    <property type="entry name" value="Lyase 2-enoyl-coa Hydratase, Chain A, domain 2"/>
    <property type="match status" value="1"/>
</dbReference>
<protein>
    <submittedName>
        <fullName evidence="2">2-(1,2-epoxy-1,2-dihydrophenyl)acetyl-CoA isomerase</fullName>
    </submittedName>
</protein>
<proteinExistence type="inferred from homology"/>
<accession>A0A4R6VM75</accession>
<dbReference type="EMBL" id="SNYO01000002">
    <property type="protein sequence ID" value="TDQ63042.1"/>
    <property type="molecule type" value="Genomic_DNA"/>
</dbReference>
<dbReference type="InterPro" id="IPR014748">
    <property type="entry name" value="Enoyl-CoA_hydra_C"/>
</dbReference>
<dbReference type="Proteomes" id="UP000295705">
    <property type="component" value="Unassembled WGS sequence"/>
</dbReference>
<dbReference type="AlphaFoldDB" id="A0A4R6VM75"/>
<dbReference type="GO" id="GO:0016853">
    <property type="term" value="F:isomerase activity"/>
    <property type="evidence" value="ECO:0007669"/>
    <property type="project" value="UniProtKB-KW"/>
</dbReference>
<dbReference type="Pfam" id="PF00378">
    <property type="entry name" value="ECH_1"/>
    <property type="match status" value="1"/>
</dbReference>
<comment type="similarity">
    <text evidence="1">Belongs to the enoyl-CoA hydratase/isomerase family.</text>
</comment>
<sequence>MSDPERIRVEQEAGVCRLVFTSPERHNAVDHAFGRQFLAALTGPATEARCVEIVAEGANFCVGGDISGFAAEPDRSLTELADAIHAGERALLDLAAPVVVGVNGWAAGIGLSLALCGDVIVLGEGARIRPAYTAIGLTPDGGMTATLPAAVGRARAMELFLTNRPMGAAEALGAGLASRVVDDDALRLATDAVAEQIAAGPPAALAATKRLVRQANGVLTDAHLDAEAASIGERGLSPEGREGIAAFLGKRAPSWPSAS</sequence>
<dbReference type="SUPFAM" id="SSF52096">
    <property type="entry name" value="ClpP/crotonase"/>
    <property type="match status" value="1"/>
</dbReference>
<evidence type="ECO:0000313" key="3">
    <source>
        <dbReference type="Proteomes" id="UP000295705"/>
    </source>
</evidence>
<evidence type="ECO:0000313" key="2">
    <source>
        <dbReference type="EMBL" id="TDQ63042.1"/>
    </source>
</evidence>
<evidence type="ECO:0000256" key="1">
    <source>
        <dbReference type="ARBA" id="ARBA00005254"/>
    </source>
</evidence>
<gene>
    <name evidence="2" type="ORF">EV188_102699</name>
</gene>
<dbReference type="InterPro" id="IPR001753">
    <property type="entry name" value="Enoyl-CoA_hydra/iso"/>
</dbReference>
<dbReference type="Gene3D" id="3.90.226.10">
    <property type="entry name" value="2-enoyl-CoA Hydratase, Chain A, domain 1"/>
    <property type="match status" value="1"/>
</dbReference>
<organism evidence="2 3">
    <name type="scientific">Actinomycetospora succinea</name>
    <dbReference type="NCBI Taxonomy" id="663603"/>
    <lineage>
        <taxon>Bacteria</taxon>
        <taxon>Bacillati</taxon>
        <taxon>Actinomycetota</taxon>
        <taxon>Actinomycetes</taxon>
        <taxon>Pseudonocardiales</taxon>
        <taxon>Pseudonocardiaceae</taxon>
        <taxon>Actinomycetospora</taxon>
    </lineage>
</organism>
<name>A0A4R6VM75_9PSEU</name>
<dbReference type="PANTHER" id="PTHR43459">
    <property type="entry name" value="ENOYL-COA HYDRATASE"/>
    <property type="match status" value="1"/>
</dbReference>
<keyword evidence="2" id="KW-0413">Isomerase</keyword>
<comment type="caution">
    <text evidence="2">The sequence shown here is derived from an EMBL/GenBank/DDBJ whole genome shotgun (WGS) entry which is preliminary data.</text>
</comment>